<keyword evidence="1" id="KW-0175">Coiled coil</keyword>
<dbReference type="CDD" id="cd04186">
    <property type="entry name" value="GT_2_like_c"/>
    <property type="match status" value="1"/>
</dbReference>
<name>A0AAW8GGR8_9GAMM</name>
<dbReference type="EMBL" id="JAUTBB010000001">
    <property type="protein sequence ID" value="MDQ1120318.1"/>
    <property type="molecule type" value="Genomic_DNA"/>
</dbReference>
<evidence type="ECO:0000256" key="1">
    <source>
        <dbReference type="SAM" id="Coils"/>
    </source>
</evidence>
<dbReference type="SUPFAM" id="SSF53448">
    <property type="entry name" value="Nucleotide-diphospho-sugar transferases"/>
    <property type="match status" value="1"/>
</dbReference>
<protein>
    <submittedName>
        <fullName evidence="4">GT2 family glycosyltransferase/SAM-dependent methyltransferase</fullName>
    </submittedName>
</protein>
<dbReference type="InterPro" id="IPR029063">
    <property type="entry name" value="SAM-dependent_MTases_sf"/>
</dbReference>
<feature type="coiled-coil region" evidence="1">
    <location>
        <begin position="615"/>
        <end position="707"/>
    </location>
</feature>
<proteinExistence type="predicted"/>
<dbReference type="Pfam" id="PF00535">
    <property type="entry name" value="Glycos_transf_2"/>
    <property type="match status" value="1"/>
</dbReference>
<keyword evidence="4" id="KW-0489">Methyltransferase</keyword>
<dbReference type="GO" id="GO:0008168">
    <property type="term" value="F:methyltransferase activity"/>
    <property type="evidence" value="ECO:0007669"/>
    <property type="project" value="UniProtKB-KW"/>
</dbReference>
<dbReference type="InterPro" id="IPR001173">
    <property type="entry name" value="Glyco_trans_2-like"/>
</dbReference>
<feature type="domain" description="Glycosyltransferase 2-like" evidence="2">
    <location>
        <begin position="948"/>
        <end position="1065"/>
    </location>
</feature>
<dbReference type="PANTHER" id="PTHR43179:SF7">
    <property type="entry name" value="RHAMNOSYLTRANSFERASE WBBL"/>
    <property type="match status" value="1"/>
</dbReference>
<reference evidence="4" key="1">
    <citation type="submission" date="2023-07" db="EMBL/GenBank/DDBJ databases">
        <title>Functional and genomic diversity of the sorghum phyllosphere microbiome.</title>
        <authorList>
            <person name="Shade A."/>
        </authorList>
    </citation>
    <scope>NUCLEOTIDE SEQUENCE</scope>
    <source>
        <strain evidence="4">SORGH_AS_0908</strain>
    </source>
</reference>
<dbReference type="SUPFAM" id="SSF53756">
    <property type="entry name" value="UDP-Glycosyltransferase/glycogen phosphorylase"/>
    <property type="match status" value="1"/>
</dbReference>
<feature type="domain" description="Methyltransferase type 12" evidence="3">
    <location>
        <begin position="92"/>
        <end position="191"/>
    </location>
</feature>
<dbReference type="Gene3D" id="3.90.550.10">
    <property type="entry name" value="Spore Coat Polysaccharide Biosynthesis Protein SpsA, Chain A"/>
    <property type="match status" value="1"/>
</dbReference>
<evidence type="ECO:0000313" key="4">
    <source>
        <dbReference type="EMBL" id="MDQ1120318.1"/>
    </source>
</evidence>
<dbReference type="Proteomes" id="UP001234354">
    <property type="component" value="Unassembled WGS sequence"/>
</dbReference>
<dbReference type="GO" id="GO:0032259">
    <property type="term" value="P:methylation"/>
    <property type="evidence" value="ECO:0007669"/>
    <property type="project" value="UniProtKB-KW"/>
</dbReference>
<dbReference type="CDD" id="cd03801">
    <property type="entry name" value="GT4_PimA-like"/>
    <property type="match status" value="1"/>
</dbReference>
<sequence>MTIDDNGWMQQYELHLDTHCWLPRGEAQNWDYSDGDAVERRLLQLLQACGDRSVLSSELAGKISDWPTRYYFSAKRANLLRPMVDLLRGRVLEIGAGCGAITRYLGETAAEVVALEPSHRRAQVAAARCSGLDNVKVVVEQLERFHATGERFDAVTLIGVLEYAHRFCERPDAAAHWLRLARDLLRPGGVLLVAIENKLGLKYFAGAPEDHLGRPMIGVSDLYTEHGPRTYGCVELKRLLATAGFPSVGVALPFPDYKLPTAVLLSKEEDAMPGFTGGGASLAAMTMAQDESLQGAPLFALDRAWWVLAENGLIADMSNSFLMVAHADPTDAPFGAENGDVSAYYYSVNRYPQFCKQAVFCAGATPLVRRRRLLCDAAPPWAGSYRWQPEDEKFVPGPTWSMLLYRQLAVDGWRLQDVQPWIAAWAGVVCAHAGIDPEQFAAASEPAELRIPGGEIDIVPHNLVQAVDGSLVYIDREWRKAEPLSLGFLLFRGLFEALSSCPPVARPFDSTQLQYRVFISELLALLHPALILDEARIDAYLAQEFDFQQAVVPNAVPVDALAFAAARLSVSPFAAVEGGGGAAMLQALSVQADYRHLQVVHERLEEEHERVGAWAQSLALELQQEREARAQTRAQLEGLLQLEQQLAQEREAHSHARAELEGLKSLEQELAKEKAARAQLEVLLPMEQELVQEREAHAQARAQLEQLVPMADQLARSQAECLHDLGVERECRALLQRQNQDLLQRLSELEVQLQQASQQGLEQQALLRERDNRLAELDAVIAGLQGELTDKTEAAQRIALESARHRLMLETEVHAQASLLVSREGELAGLRSAMTGDREHNQRELAQATRMLEQIVGSQSWRLTRPMRLAGRLARGDWDAVIGSLRHSALARNPLLGKLRVPVKNWLMRRSRGQILPVENLSLSEVEADADLVIGTLCLPETERPVVSVLVPTYGNFMYSLACVRSVAAAGAKVPFEVIVAEDASGDPDIDRLAEIPGLRYYRNPHNLGFLMSCNHALTQARGDYVVFLNNDTEVREGWLDALLDVFRSRADAGLVGAKLIYPDGRQQEAGGIVWADASAWNFGRLQDPQAAIYNYVHEADYISGAAIMAPRVLLEELGGFDPLYLPAYCEDTDLAFRVRAQGLKVYLQPRAVVVHHEGISHGTDTSVGIKAYQVANQVKFRERWKDVLEREHFSNAELPFLARDRSQLRKTVLIIDHYVPQPDRDAGSRTMWQFMSLFLKQDMAVKFWPENLWFDPVYTPRLQEAGVEVYYGHEYGGGFEQWISDNGACIDYVLLSRPHISVNFIDALRRHTDAPLIYYGHDIHHKRLAAQIAIGDGGEDLREEMERMRAMEERVWRQVDTIYYPSVTEIADVVTWLQANALAKIKAFTIPVYAFDSFPVDPASNLAERRNLLFVAGFGHGPNGDAAVWFVNEVLPLIQAHVADVHIHLVGSNPTPDVRALAGAAVSVTGFVTDDELMGYYARSRVVVAPLRYGGGMKGKVAEAMRFGLPTVTSPAGAQGLDDAKSFLAVAESADGFAREVVRLLRDDAEWLRASGAAQDFARSRFSEEALWQVIAEDVDPHRYPDVQARRTRIERIKNNRK</sequence>
<organism evidence="4 5">
    <name type="scientific">Pseudoxanthomonas winnipegensis</name>
    <dbReference type="NCBI Taxonomy" id="2480810"/>
    <lineage>
        <taxon>Bacteria</taxon>
        <taxon>Pseudomonadati</taxon>
        <taxon>Pseudomonadota</taxon>
        <taxon>Gammaproteobacteria</taxon>
        <taxon>Lysobacterales</taxon>
        <taxon>Lysobacteraceae</taxon>
        <taxon>Pseudoxanthomonas</taxon>
    </lineage>
</organism>
<dbReference type="Gene3D" id="3.40.50.150">
    <property type="entry name" value="Vaccinia Virus protein VP39"/>
    <property type="match status" value="1"/>
</dbReference>
<dbReference type="CDD" id="cd02440">
    <property type="entry name" value="AdoMet_MTases"/>
    <property type="match status" value="1"/>
</dbReference>
<dbReference type="InterPro" id="IPR029044">
    <property type="entry name" value="Nucleotide-diphossugar_trans"/>
</dbReference>
<accession>A0AAW8GGR8</accession>
<evidence type="ECO:0000313" key="5">
    <source>
        <dbReference type="Proteomes" id="UP001234354"/>
    </source>
</evidence>
<dbReference type="Gene3D" id="3.40.50.2000">
    <property type="entry name" value="Glycogen Phosphorylase B"/>
    <property type="match status" value="1"/>
</dbReference>
<dbReference type="RefSeq" id="WP_306993705.1">
    <property type="nucleotide sequence ID" value="NZ_JAUTBB010000001.1"/>
</dbReference>
<evidence type="ECO:0000259" key="2">
    <source>
        <dbReference type="Pfam" id="PF00535"/>
    </source>
</evidence>
<dbReference type="Pfam" id="PF08242">
    <property type="entry name" value="Methyltransf_12"/>
    <property type="match status" value="1"/>
</dbReference>
<dbReference type="SUPFAM" id="SSF53335">
    <property type="entry name" value="S-adenosyl-L-methionine-dependent methyltransferases"/>
    <property type="match status" value="1"/>
</dbReference>
<comment type="caution">
    <text evidence="4">The sequence shown here is derived from an EMBL/GenBank/DDBJ whole genome shotgun (WGS) entry which is preliminary data.</text>
</comment>
<dbReference type="Pfam" id="PF13692">
    <property type="entry name" value="Glyco_trans_1_4"/>
    <property type="match status" value="1"/>
</dbReference>
<dbReference type="PANTHER" id="PTHR43179">
    <property type="entry name" value="RHAMNOSYLTRANSFERASE WBBL"/>
    <property type="match status" value="1"/>
</dbReference>
<keyword evidence="4" id="KW-0808">Transferase</keyword>
<evidence type="ECO:0000259" key="3">
    <source>
        <dbReference type="Pfam" id="PF08242"/>
    </source>
</evidence>
<gene>
    <name evidence="4" type="ORF">QE383_002626</name>
</gene>
<dbReference type="InterPro" id="IPR013217">
    <property type="entry name" value="Methyltransf_12"/>
</dbReference>
<feature type="coiled-coil region" evidence="1">
    <location>
        <begin position="732"/>
        <end position="759"/>
    </location>
</feature>